<reference evidence="2" key="1">
    <citation type="submission" date="2022-04" db="EMBL/GenBank/DDBJ databases">
        <title>Hymenobacter sp. isolated from the air.</title>
        <authorList>
            <person name="Won M."/>
            <person name="Lee C.-M."/>
            <person name="Woen H.-Y."/>
            <person name="Kwon S.-W."/>
        </authorList>
    </citation>
    <scope>NUCLEOTIDE SEQUENCE</scope>
    <source>
        <strain evidence="2">5420S-77</strain>
    </source>
</reference>
<sequence>MKRSIIPGLIGLLVLSSSGQLWAQKSEFKEKISKEFALTTDAGRNTLALYNIDGAVSVQGYAGNKVVIEVTKTIRADDAQTLEVGKKEAQLDFIQRNDSLVAYMKAPFDSRPRRNQNINHQDIDYRYSFDYVVKVPYQMNLHVSTINNGAVLVQDVAGKMNAYNVNGPVTLRNIKGTTKARTINGNLEATYAANPPGPSSYNTINGQIKVTYPADLSADIHFKAMHGELYTDFPNAETLPVQVTQNKQSAGGGTQYKLTKDTVLRLGKGGKDFRFETINGSVTIKQQPK</sequence>
<accession>A0ABY4G2I1</accession>
<name>A0ABY4G2I1_9BACT</name>
<protein>
    <recommendedName>
        <fullName evidence="4">Adhesin domain-containing protein</fullName>
    </recommendedName>
</protein>
<dbReference type="Proteomes" id="UP000830401">
    <property type="component" value="Chromosome"/>
</dbReference>
<evidence type="ECO:0000313" key="3">
    <source>
        <dbReference type="Proteomes" id="UP000830401"/>
    </source>
</evidence>
<evidence type="ECO:0000313" key="2">
    <source>
        <dbReference type="EMBL" id="UOQ65078.1"/>
    </source>
</evidence>
<dbReference type="EMBL" id="CP095061">
    <property type="protein sequence ID" value="UOQ65078.1"/>
    <property type="molecule type" value="Genomic_DNA"/>
</dbReference>
<feature type="signal peptide" evidence="1">
    <location>
        <begin position="1"/>
        <end position="23"/>
    </location>
</feature>
<keyword evidence="1" id="KW-0732">Signal</keyword>
<evidence type="ECO:0008006" key="4">
    <source>
        <dbReference type="Google" id="ProtNLM"/>
    </source>
</evidence>
<gene>
    <name evidence="2" type="ORF">MUN86_16095</name>
</gene>
<dbReference type="RefSeq" id="WP_245119087.1">
    <property type="nucleotide sequence ID" value="NZ_CP095061.1"/>
</dbReference>
<evidence type="ECO:0000256" key="1">
    <source>
        <dbReference type="SAM" id="SignalP"/>
    </source>
</evidence>
<feature type="chain" id="PRO_5045267564" description="Adhesin domain-containing protein" evidence="1">
    <location>
        <begin position="24"/>
        <end position="289"/>
    </location>
</feature>
<keyword evidence="3" id="KW-1185">Reference proteome</keyword>
<organism evidence="2 3">
    <name type="scientific">Hymenobacter volaticus</name>
    <dbReference type="NCBI Taxonomy" id="2932254"/>
    <lineage>
        <taxon>Bacteria</taxon>
        <taxon>Pseudomonadati</taxon>
        <taxon>Bacteroidota</taxon>
        <taxon>Cytophagia</taxon>
        <taxon>Cytophagales</taxon>
        <taxon>Hymenobacteraceae</taxon>
        <taxon>Hymenobacter</taxon>
    </lineage>
</organism>
<proteinExistence type="predicted"/>